<evidence type="ECO:0000256" key="2">
    <source>
        <dbReference type="SAM" id="SignalP"/>
    </source>
</evidence>
<gene>
    <name evidence="4" type="ORF">IAC74_01515</name>
</gene>
<dbReference type="Gene3D" id="2.60.40.1220">
    <property type="match status" value="1"/>
</dbReference>
<dbReference type="Proteomes" id="UP000886743">
    <property type="component" value="Unassembled WGS sequence"/>
</dbReference>
<evidence type="ECO:0000259" key="3">
    <source>
        <dbReference type="PROSITE" id="PS51677"/>
    </source>
</evidence>
<dbReference type="InterPro" id="IPR011330">
    <property type="entry name" value="Glyco_hydro/deAcase_b/a-brl"/>
</dbReference>
<comment type="caution">
    <text evidence="4">The sequence shown here is derived from an EMBL/GenBank/DDBJ whole genome shotgun (WGS) entry which is preliminary data.</text>
</comment>
<keyword evidence="1 2" id="KW-0732">Signal</keyword>
<evidence type="ECO:0000256" key="1">
    <source>
        <dbReference type="ARBA" id="ARBA00022729"/>
    </source>
</evidence>
<dbReference type="InterPro" id="IPR014755">
    <property type="entry name" value="Cu-Rt/internalin_Ig-like"/>
</dbReference>
<feature type="chain" id="PRO_5039481389" evidence="2">
    <location>
        <begin position="26"/>
        <end position="1643"/>
    </location>
</feature>
<evidence type="ECO:0000313" key="4">
    <source>
        <dbReference type="EMBL" id="HIV02224.1"/>
    </source>
</evidence>
<dbReference type="Pfam" id="PF13205">
    <property type="entry name" value="Big_5"/>
    <property type="match status" value="2"/>
</dbReference>
<dbReference type="InterPro" id="IPR032812">
    <property type="entry name" value="SbsA_Ig"/>
</dbReference>
<dbReference type="InterPro" id="IPR002509">
    <property type="entry name" value="NODB_dom"/>
</dbReference>
<evidence type="ECO:0000313" key="5">
    <source>
        <dbReference type="Proteomes" id="UP000886743"/>
    </source>
</evidence>
<accession>A0A9D1NGI5</accession>
<reference evidence="4" key="2">
    <citation type="journal article" date="2021" name="PeerJ">
        <title>Extensive microbial diversity within the chicken gut microbiome revealed by metagenomics and culture.</title>
        <authorList>
            <person name="Gilroy R."/>
            <person name="Ravi A."/>
            <person name="Getino M."/>
            <person name="Pursley I."/>
            <person name="Horton D.L."/>
            <person name="Alikhan N.F."/>
            <person name="Baker D."/>
            <person name="Gharbi K."/>
            <person name="Hall N."/>
            <person name="Watson M."/>
            <person name="Adriaenssens E.M."/>
            <person name="Foster-Nyarko E."/>
            <person name="Jarju S."/>
            <person name="Secka A."/>
            <person name="Antonio M."/>
            <person name="Oren A."/>
            <person name="Chaudhuri R.R."/>
            <person name="La Ragione R."/>
            <person name="Hildebrand F."/>
            <person name="Pallen M.J."/>
        </authorList>
    </citation>
    <scope>NUCLEOTIDE SEQUENCE</scope>
    <source>
        <strain evidence="4">4920</strain>
    </source>
</reference>
<dbReference type="SUPFAM" id="SSF88713">
    <property type="entry name" value="Glycoside hydrolase/deacetylase"/>
    <property type="match status" value="1"/>
</dbReference>
<dbReference type="EMBL" id="DVOF01000044">
    <property type="protein sequence ID" value="HIV02224.1"/>
    <property type="molecule type" value="Genomic_DNA"/>
</dbReference>
<reference evidence="4" key="1">
    <citation type="submission" date="2020-10" db="EMBL/GenBank/DDBJ databases">
        <authorList>
            <person name="Gilroy R."/>
        </authorList>
    </citation>
    <scope>NUCLEOTIDE SEQUENCE</scope>
    <source>
        <strain evidence="4">4920</strain>
    </source>
</reference>
<dbReference type="GO" id="GO:0005975">
    <property type="term" value="P:carbohydrate metabolic process"/>
    <property type="evidence" value="ECO:0007669"/>
    <property type="project" value="InterPro"/>
</dbReference>
<sequence>MFKRFLCVLLTLSVLGTCVAFPAFSAESETELFADNFENYGDVGTAVPTIGANPWNSATNAIVAQDPLDSGNKVCEIFASGTQYWPSLHKTVAMQVDAVTVFTGRVMLHPTASVPAPSFYLEYRNSVGNDIANREQVFHITPTSIRGVDKSDDFGDIEPDTWVSYKVEIIPGDQNEETEINVTVTGDGLTNAAGEKVSEITFSDKKVLDNIGVYANNAANMVHNTNINEPGDTKQAKVYLDDVRIYAPPMLSRDADLASLTYGEGNTSVDGFDPDIVEYRVSLDVGTEAVSLSAVPSDPEARVEYSTDELTEFPGSITATVTAPYGNQKQYVVKFRIKSSESEVESQILKVKNGAAGIVTLTFDDGDISTAEFNADMFEKYDLCGTNFLIGKNLTSAVLPRMQAVVERGRIDVASHGMYHDGGVYNPDSTEQYYQEEIVDSKTMFENAFPSIDVIVFGPGDGRITDRGLELVKEHYYAQRKGTRGFGSVEPSEDELWDAYVKGIHDDPSLAGRNGWVDTVIENGQWLIELWHSIDAPGYMPQTKADAEAHYSYISQKQKEGKIWVATYTQAVKYMREKKVSESVATLVGDAVEVSLTYPDTALPTDIFDYPLTVKVEVPSGWGSAQVSQNGQTKLVSTYTEDGKTWANADIVPNGGIAALTEGVTGGKLESIMIDGAAISGFDPDQLSYTVQTLDADLPVTVSAKALDSSAEVTYAPSATVSATPATVTINVKDSDGVQQQYTVTFTKELSGNNKLASLSVNGTPLSSFRPDLTDYLVKTDMADGGVTLAAEAEDPTAKVVYSANNITTLPQDVTITVTAENGTNKVYTFKLSDRNADTVFADDDFESYTAGVNITQETWSTNNGTTNGTMGAVDPFDGTNQVGKMYNLTGGVQNQQMNRYLGGINTEPVIVKGRYLLPSFSSGSFMEVIVRGNGTDGINAAKFAPNGDIQIGSSSAAAAKFAENEWVNYIFVIRPDTNRYSVTGYFYGDGVRTASGEKTAVVTASGYTASNSKTDMAQLDARILIKGNMANGEGNAAYVDDIKIYSAGRFAISMPETENISTLAGITVKANHDVDMTTVTADGIELKNSSGQPVEIESVTAGDEEITIKTLSVLPNGSYTLALKDSVKDVIGQSASNTIAFTVNNPNFDAIESLTINTPDNLYQGYDAMEAVNFEVTPNPASNIDTSSIRWYVNDELQSTVGTTFSYTPAECGKTYRVYAKVISTGVTSEVKTIEVEQHPIVPITALALDTPANINQTVGNVTAVTFTAQTTPAEYVDMNTIEWYLDGVKQNETGATFSFIPADEVGTYTVYAKVKDQDIVSDTKTVSVTLRIPQEDVLILNEDFESYDIGDRPATGGADMQQFSAANGLVQADPKNPDNKVASFNAGSGVQYRIEDTKLSGGTYYFTGDLLIPNFATATFDFALRNSGAAYFFAVGNTTKNEGRVSVAGGQEAGVYVKANEWVHYTVKLTINADDPANSTVKAYLSGGLDGMDYYESAEKTINLSSCIGGYILWRSSPSNEAELPLIDNMKVYTTTDLLLSMEETSGVATDAPVVVNLNHDIAPSMLTAENVTLQTSGGEKVELASVTFDGRDPSRVTLTPASALAANTSYTVLFGENVKDVAGNSAANTVSFTTSGGSVT</sequence>
<feature type="non-terminal residue" evidence="4">
    <location>
        <position position="1643"/>
    </location>
</feature>
<dbReference type="GO" id="GO:0016810">
    <property type="term" value="F:hydrolase activity, acting on carbon-nitrogen (but not peptide) bonds"/>
    <property type="evidence" value="ECO:0007669"/>
    <property type="project" value="InterPro"/>
</dbReference>
<organism evidence="4 5">
    <name type="scientific">Candidatus Aphodoplasma excrementigallinarum</name>
    <dbReference type="NCBI Taxonomy" id="2840673"/>
    <lineage>
        <taxon>Bacteria</taxon>
        <taxon>Bacillati</taxon>
        <taxon>Bacillota</taxon>
        <taxon>Clostridia</taxon>
        <taxon>Eubacteriales</taxon>
        <taxon>Candidatus Aphodoplasma</taxon>
    </lineage>
</organism>
<protein>
    <submittedName>
        <fullName evidence="4">Ig-like domain-containing protein</fullName>
    </submittedName>
</protein>
<name>A0A9D1NGI5_9FIRM</name>
<dbReference type="PROSITE" id="PS51677">
    <property type="entry name" value="NODB"/>
    <property type="match status" value="1"/>
</dbReference>
<dbReference type="Gene3D" id="3.20.20.370">
    <property type="entry name" value="Glycoside hydrolase/deacetylase"/>
    <property type="match status" value="1"/>
</dbReference>
<dbReference type="Pfam" id="PF01522">
    <property type="entry name" value="Polysacc_deac_1"/>
    <property type="match status" value="1"/>
</dbReference>
<proteinExistence type="predicted"/>
<feature type="domain" description="NodB homology" evidence="3">
    <location>
        <begin position="357"/>
        <end position="566"/>
    </location>
</feature>
<feature type="signal peptide" evidence="2">
    <location>
        <begin position="1"/>
        <end position="25"/>
    </location>
</feature>